<keyword evidence="1" id="KW-0472">Membrane</keyword>
<sequence>MDPVEPLRNPVAIGPFRTSVGLADVHFDGLRLRLVVLRGLRDRLDRYRSVLVATAATAAVASWYAAPPARWVVLGLALLAAVVGLAAPRRTGVAREWAETDLHLMDPVHGAVRAHLVLHTATGELRLSGWFWRRRQLDHLQRVLGQER</sequence>
<feature type="transmembrane region" description="Helical" evidence="1">
    <location>
        <begin position="71"/>
        <end position="87"/>
    </location>
</feature>
<accession>A0ABV5KFP5</accession>
<feature type="transmembrane region" description="Helical" evidence="1">
    <location>
        <begin position="47"/>
        <end position="65"/>
    </location>
</feature>
<comment type="caution">
    <text evidence="2">The sequence shown here is derived from an EMBL/GenBank/DDBJ whole genome shotgun (WGS) entry which is preliminary data.</text>
</comment>
<gene>
    <name evidence="2" type="ORF">ACFFRI_15540</name>
</gene>
<keyword evidence="1" id="KW-1133">Transmembrane helix</keyword>
<organism evidence="2 3">
    <name type="scientific">Nocardioides plantarum</name>
    <dbReference type="NCBI Taxonomy" id="29299"/>
    <lineage>
        <taxon>Bacteria</taxon>
        <taxon>Bacillati</taxon>
        <taxon>Actinomycetota</taxon>
        <taxon>Actinomycetes</taxon>
        <taxon>Propionibacteriales</taxon>
        <taxon>Nocardioidaceae</taxon>
        <taxon>Nocardioides</taxon>
    </lineage>
</organism>
<evidence type="ECO:0000313" key="2">
    <source>
        <dbReference type="EMBL" id="MFB9314469.1"/>
    </source>
</evidence>
<keyword evidence="1" id="KW-0812">Transmembrane</keyword>
<evidence type="ECO:0000313" key="3">
    <source>
        <dbReference type="Proteomes" id="UP001589750"/>
    </source>
</evidence>
<dbReference type="Proteomes" id="UP001589750">
    <property type="component" value="Unassembled WGS sequence"/>
</dbReference>
<reference evidence="2 3" key="1">
    <citation type="submission" date="2024-09" db="EMBL/GenBank/DDBJ databases">
        <authorList>
            <person name="Sun Q."/>
            <person name="Mori K."/>
        </authorList>
    </citation>
    <scope>NUCLEOTIDE SEQUENCE [LARGE SCALE GENOMIC DNA]</scope>
    <source>
        <strain evidence="2 3">JCM 9626</strain>
    </source>
</reference>
<name>A0ABV5KFP5_9ACTN</name>
<proteinExistence type="predicted"/>
<keyword evidence="3" id="KW-1185">Reference proteome</keyword>
<dbReference type="EMBL" id="JBHMDG010000021">
    <property type="protein sequence ID" value="MFB9314469.1"/>
    <property type="molecule type" value="Genomic_DNA"/>
</dbReference>
<dbReference type="RefSeq" id="WP_140010132.1">
    <property type="nucleotide sequence ID" value="NZ_JBHMDG010000021.1"/>
</dbReference>
<evidence type="ECO:0000256" key="1">
    <source>
        <dbReference type="SAM" id="Phobius"/>
    </source>
</evidence>
<protein>
    <submittedName>
        <fullName evidence="2">Uncharacterized protein</fullName>
    </submittedName>
</protein>